<proteinExistence type="predicted"/>
<keyword evidence="1" id="KW-1133">Transmembrane helix</keyword>
<sequence>MPKETLEFTDILTKQTYRIEHHQLKQYQMYRSRVVIGLSMIILFFQFNVSLPLSIGTGVLFIAISEFRYRTHFLKQCKILKQPTTKKEEMGQSSLIFNMILYLVLGCALIFYTLSTSTIKNPIILFGIAGCSLFISIVYGIKVLSTSKHK</sequence>
<feature type="transmembrane region" description="Helical" evidence="1">
    <location>
        <begin position="34"/>
        <end position="64"/>
    </location>
</feature>
<keyword evidence="1" id="KW-0812">Transmembrane</keyword>
<dbReference type="AlphaFoldDB" id="A0A0X8H0I6"/>
<name>A0A0X8H0I6_9FIRM</name>
<protein>
    <submittedName>
        <fullName evidence="2">Uncharacterized protein</fullName>
    </submittedName>
</protein>
<feature type="transmembrane region" description="Helical" evidence="1">
    <location>
        <begin position="121"/>
        <end position="141"/>
    </location>
</feature>
<dbReference type="Proteomes" id="UP000063781">
    <property type="component" value="Chromosome"/>
</dbReference>
<evidence type="ECO:0000313" key="2">
    <source>
        <dbReference type="EMBL" id="AMC93801.1"/>
    </source>
</evidence>
<dbReference type="EMBL" id="CP013213">
    <property type="protein sequence ID" value="AMC93801.1"/>
    <property type="molecule type" value="Genomic_DNA"/>
</dbReference>
<dbReference type="RefSeq" id="WP_067632926.1">
    <property type="nucleotide sequence ID" value="NZ_CP013213.1"/>
</dbReference>
<keyword evidence="1" id="KW-0472">Membrane</keyword>
<accession>A0A0X8H0I6</accession>
<keyword evidence="3" id="KW-1185">Reference proteome</keyword>
<dbReference type="STRING" id="1514105.AOC36_07335"/>
<organism evidence="2 3">
    <name type="scientific">Erysipelothrix larvae</name>
    <dbReference type="NCBI Taxonomy" id="1514105"/>
    <lineage>
        <taxon>Bacteria</taxon>
        <taxon>Bacillati</taxon>
        <taxon>Bacillota</taxon>
        <taxon>Erysipelotrichia</taxon>
        <taxon>Erysipelotrichales</taxon>
        <taxon>Erysipelotrichaceae</taxon>
        <taxon>Erysipelothrix</taxon>
    </lineage>
</organism>
<feature type="transmembrane region" description="Helical" evidence="1">
    <location>
        <begin position="95"/>
        <end position="115"/>
    </location>
</feature>
<reference evidence="2 3" key="1">
    <citation type="submission" date="2015-10" db="EMBL/GenBank/DDBJ databases">
        <title>Erysipelothrix larvae sp. LV19 isolated from the larval gut of the rhinoceros beetle, Trypoxylus dichotomus.</title>
        <authorList>
            <person name="Lim S."/>
            <person name="Kim B.-C."/>
        </authorList>
    </citation>
    <scope>NUCLEOTIDE SEQUENCE [LARGE SCALE GENOMIC DNA]</scope>
    <source>
        <strain evidence="2 3">LV19</strain>
    </source>
</reference>
<evidence type="ECO:0000313" key="3">
    <source>
        <dbReference type="Proteomes" id="UP000063781"/>
    </source>
</evidence>
<gene>
    <name evidence="2" type="ORF">AOC36_07335</name>
</gene>
<dbReference type="KEGG" id="erl:AOC36_07335"/>
<dbReference type="OrthoDB" id="1655136at2"/>
<evidence type="ECO:0000256" key="1">
    <source>
        <dbReference type="SAM" id="Phobius"/>
    </source>
</evidence>